<dbReference type="InterPro" id="IPR013762">
    <property type="entry name" value="Integrase-like_cat_sf"/>
</dbReference>
<keyword evidence="3 5" id="KW-0238">DNA-binding</keyword>
<proteinExistence type="inferred from homology"/>
<name>A0ABS1Y7T3_9CORY</name>
<evidence type="ECO:0000256" key="5">
    <source>
        <dbReference type="PROSITE-ProRule" id="PRU01248"/>
    </source>
</evidence>
<evidence type="ECO:0000259" key="6">
    <source>
        <dbReference type="PROSITE" id="PS51898"/>
    </source>
</evidence>
<evidence type="ECO:0000256" key="1">
    <source>
        <dbReference type="ARBA" id="ARBA00008857"/>
    </source>
</evidence>
<evidence type="ECO:0000313" key="9">
    <source>
        <dbReference type="Proteomes" id="UP001518680"/>
    </source>
</evidence>
<dbReference type="InterPro" id="IPR002104">
    <property type="entry name" value="Integrase_catalytic"/>
</dbReference>
<dbReference type="PANTHER" id="PTHR30629:SF2">
    <property type="entry name" value="PROPHAGE INTEGRASE INTS-RELATED"/>
    <property type="match status" value="1"/>
</dbReference>
<feature type="domain" description="Core-binding (CB)" evidence="7">
    <location>
        <begin position="7"/>
        <end position="85"/>
    </location>
</feature>
<dbReference type="PANTHER" id="PTHR30629">
    <property type="entry name" value="PROPHAGE INTEGRASE"/>
    <property type="match status" value="1"/>
</dbReference>
<dbReference type="Proteomes" id="UP001518680">
    <property type="component" value="Unassembled WGS sequence"/>
</dbReference>
<dbReference type="InterPro" id="IPR053876">
    <property type="entry name" value="Phage_int_M"/>
</dbReference>
<evidence type="ECO:0000259" key="7">
    <source>
        <dbReference type="PROSITE" id="PS51900"/>
    </source>
</evidence>
<evidence type="ECO:0000256" key="3">
    <source>
        <dbReference type="ARBA" id="ARBA00023125"/>
    </source>
</evidence>
<keyword evidence="2" id="KW-0229">DNA integration</keyword>
<dbReference type="Pfam" id="PF22022">
    <property type="entry name" value="Phage_int_M"/>
    <property type="match status" value="1"/>
</dbReference>
<reference evidence="8 9" key="1">
    <citation type="submission" date="2021-01" db="EMBL/GenBank/DDBJ databases">
        <title>Complete genome sequences of Corynebacterium macginleyi strains isolated from infectious keratitis.</title>
        <authorList>
            <person name="Sagerfors S."/>
            <person name="Poehlein A."/>
            <person name="Soderquist B."/>
            <person name="Bruggemann H."/>
        </authorList>
    </citation>
    <scope>NUCLEOTIDE SEQUENCE [LARGE SCALE GENOMIC DNA]</scope>
    <source>
        <strain evidence="8 9">12T220</strain>
    </source>
</reference>
<keyword evidence="9" id="KW-1185">Reference proteome</keyword>
<protein>
    <submittedName>
        <fullName evidence="8">Site-specific integrase</fullName>
    </submittedName>
</protein>
<dbReference type="CDD" id="cd01189">
    <property type="entry name" value="INT_ICEBs1_C_like"/>
    <property type="match status" value="1"/>
</dbReference>
<evidence type="ECO:0000256" key="2">
    <source>
        <dbReference type="ARBA" id="ARBA00022908"/>
    </source>
</evidence>
<dbReference type="InterPro" id="IPR010998">
    <property type="entry name" value="Integrase_recombinase_N"/>
</dbReference>
<comment type="similarity">
    <text evidence="1">Belongs to the 'phage' integrase family.</text>
</comment>
<dbReference type="PROSITE" id="PS51900">
    <property type="entry name" value="CB"/>
    <property type="match status" value="1"/>
</dbReference>
<dbReference type="Pfam" id="PF00589">
    <property type="entry name" value="Phage_integrase"/>
    <property type="match status" value="1"/>
</dbReference>
<feature type="domain" description="Tyr recombinase" evidence="6">
    <location>
        <begin position="106"/>
        <end position="294"/>
    </location>
</feature>
<dbReference type="PROSITE" id="PS51898">
    <property type="entry name" value="TYR_RECOMBINASE"/>
    <property type="match status" value="1"/>
</dbReference>
<gene>
    <name evidence="8" type="ORF">GWO63_009370</name>
</gene>
<dbReference type="InterPro" id="IPR044068">
    <property type="entry name" value="CB"/>
</dbReference>
<dbReference type="SUPFAM" id="SSF56349">
    <property type="entry name" value="DNA breaking-rejoining enzymes"/>
    <property type="match status" value="1"/>
</dbReference>
<evidence type="ECO:0000313" key="8">
    <source>
        <dbReference type="EMBL" id="MBM0244455.1"/>
    </source>
</evidence>
<dbReference type="Gene3D" id="1.10.150.130">
    <property type="match status" value="1"/>
</dbReference>
<accession>A0ABS1Y7T3</accession>
<dbReference type="Gene3D" id="1.10.443.10">
    <property type="entry name" value="Intergrase catalytic core"/>
    <property type="match status" value="1"/>
</dbReference>
<dbReference type="EMBL" id="JAACBX020000002">
    <property type="protein sequence ID" value="MBM0244455.1"/>
    <property type="molecule type" value="Genomic_DNA"/>
</dbReference>
<organism evidence="8 9">
    <name type="scientific">Corynebacterium macginleyi</name>
    <dbReference type="NCBI Taxonomy" id="38290"/>
    <lineage>
        <taxon>Bacteria</taxon>
        <taxon>Bacillati</taxon>
        <taxon>Actinomycetota</taxon>
        <taxon>Actinomycetes</taxon>
        <taxon>Mycobacteriales</taxon>
        <taxon>Corynebacteriaceae</taxon>
        <taxon>Corynebacterium</taxon>
    </lineage>
</organism>
<evidence type="ECO:0000256" key="4">
    <source>
        <dbReference type="ARBA" id="ARBA00023172"/>
    </source>
</evidence>
<dbReference type="InterPro" id="IPR011010">
    <property type="entry name" value="DNA_brk_join_enz"/>
</dbReference>
<dbReference type="RefSeq" id="WP_200446410.1">
    <property type="nucleotide sequence ID" value="NZ_JAACBX020000002.1"/>
</dbReference>
<comment type="caution">
    <text evidence="8">The sequence shown here is derived from an EMBL/GenBank/DDBJ whole genome shotgun (WGS) entry which is preliminary data.</text>
</comment>
<sequence>MTLPTTPTVAKYAELYITTRMISPRTAQDYRILLDTVILPDWGQYKVTDVKPSDLRVWLTDLWKRAPHQARRSRVILRGIFELAEDDGAIDRSPAARLRLRTAPRAKPYALTSQEVHRLIQAMPQRRDRLLTAVMAYGGLRIGEVTALAPSDVTPAGLFVHRSVQPRHGGGWLWGDTKSHQKRMVMLPPGLLTRLQVWAQHRRGKELLFASAAETPIHRGNWHRRVLLPACDRAEVSRISPHDLRATCASLLAASGVPLAAASAHLGHSDTTVTLRHYLAADSAASQVVQNALASAWDQKGAVIA</sequence>
<keyword evidence="4" id="KW-0233">DNA recombination</keyword>
<dbReference type="InterPro" id="IPR050808">
    <property type="entry name" value="Phage_Integrase"/>
</dbReference>